<keyword evidence="7" id="KW-0227">DNA damage</keyword>
<feature type="compositionally biased region" description="Polar residues" evidence="14">
    <location>
        <begin position="138"/>
        <end position="149"/>
    </location>
</feature>
<feature type="compositionally biased region" description="Low complexity" evidence="14">
    <location>
        <begin position="598"/>
        <end position="641"/>
    </location>
</feature>
<dbReference type="eggNOG" id="KOG2043">
    <property type="taxonomic scope" value="Eukaryota"/>
</dbReference>
<dbReference type="EnsemblMetazoa" id="Aqu2.1.35113_001">
    <property type="protein sequence ID" value="Aqu2.1.35113_001"/>
    <property type="gene ID" value="Aqu2.1.35113"/>
</dbReference>
<evidence type="ECO:0000256" key="14">
    <source>
        <dbReference type="SAM" id="MobiDB-lite"/>
    </source>
</evidence>
<dbReference type="Proteomes" id="UP000007879">
    <property type="component" value="Unassembled WGS sequence"/>
</dbReference>
<keyword evidence="17" id="KW-1185">Reference proteome</keyword>
<dbReference type="AlphaFoldDB" id="A0A1X7V535"/>
<evidence type="ECO:0000313" key="17">
    <source>
        <dbReference type="Proteomes" id="UP000007879"/>
    </source>
</evidence>
<feature type="region of interest" description="Disordered" evidence="14">
    <location>
        <begin position="205"/>
        <end position="809"/>
    </location>
</feature>
<evidence type="ECO:0000256" key="5">
    <source>
        <dbReference type="ARBA" id="ARBA00022499"/>
    </source>
</evidence>
<evidence type="ECO:0000256" key="8">
    <source>
        <dbReference type="ARBA" id="ARBA00022843"/>
    </source>
</evidence>
<dbReference type="InterPro" id="IPR051579">
    <property type="entry name" value="DDR_Transcriptional_Reg"/>
</dbReference>
<evidence type="ECO:0000256" key="11">
    <source>
        <dbReference type="ARBA" id="ARBA00023306"/>
    </source>
</evidence>
<dbReference type="PROSITE" id="PS50172">
    <property type="entry name" value="BRCT"/>
    <property type="match status" value="1"/>
</dbReference>
<reference evidence="16" key="2">
    <citation type="submission" date="2017-05" db="UniProtKB">
        <authorList>
            <consortium name="EnsemblMetazoa"/>
        </authorList>
    </citation>
    <scope>IDENTIFICATION</scope>
</reference>
<keyword evidence="4" id="KW-0158">Chromosome</keyword>
<feature type="compositionally biased region" description="Low complexity" evidence="14">
    <location>
        <begin position="475"/>
        <end position="486"/>
    </location>
</feature>
<keyword evidence="10" id="KW-0539">Nucleus</keyword>
<dbReference type="InterPro" id="IPR036420">
    <property type="entry name" value="BRCT_dom_sf"/>
</dbReference>
<feature type="region of interest" description="Disordered" evidence="14">
    <location>
        <begin position="118"/>
        <end position="187"/>
    </location>
</feature>
<evidence type="ECO:0000256" key="9">
    <source>
        <dbReference type="ARBA" id="ARBA00022990"/>
    </source>
</evidence>
<dbReference type="OrthoDB" id="342264at2759"/>
<feature type="compositionally biased region" description="Basic and acidic residues" evidence="14">
    <location>
        <begin position="348"/>
        <end position="369"/>
    </location>
</feature>
<feature type="compositionally biased region" description="Acidic residues" evidence="14">
    <location>
        <begin position="282"/>
        <end position="296"/>
    </location>
</feature>
<dbReference type="Pfam" id="PF00498">
    <property type="entry name" value="FHA"/>
    <property type="match status" value="1"/>
</dbReference>
<feature type="compositionally biased region" description="Basic and acidic residues" evidence="14">
    <location>
        <begin position="760"/>
        <end position="776"/>
    </location>
</feature>
<dbReference type="Pfam" id="PF16770">
    <property type="entry name" value="RTT107_BRCT_5"/>
    <property type="match status" value="1"/>
</dbReference>
<dbReference type="Gene3D" id="3.40.50.10190">
    <property type="entry name" value="BRCT domain"/>
    <property type="match status" value="2"/>
</dbReference>
<evidence type="ECO:0000256" key="13">
    <source>
        <dbReference type="ARBA" id="ARBA00030146"/>
    </source>
</evidence>
<dbReference type="SUPFAM" id="SSF52113">
    <property type="entry name" value="BRCT domain"/>
    <property type="match status" value="1"/>
</dbReference>
<dbReference type="GO" id="GO:0005634">
    <property type="term" value="C:nucleus"/>
    <property type="evidence" value="ECO:0007669"/>
    <property type="project" value="UniProtKB-SubCell"/>
</dbReference>
<organism evidence="16">
    <name type="scientific">Amphimedon queenslandica</name>
    <name type="common">Sponge</name>
    <dbReference type="NCBI Taxonomy" id="400682"/>
    <lineage>
        <taxon>Eukaryota</taxon>
        <taxon>Metazoa</taxon>
        <taxon>Porifera</taxon>
        <taxon>Demospongiae</taxon>
        <taxon>Heteroscleromorpha</taxon>
        <taxon>Haplosclerida</taxon>
        <taxon>Niphatidae</taxon>
        <taxon>Amphimedon</taxon>
    </lineage>
</organism>
<dbReference type="CDD" id="cd22665">
    <property type="entry name" value="FHA_MDC1"/>
    <property type="match status" value="1"/>
</dbReference>
<dbReference type="GO" id="GO:0035861">
    <property type="term" value="C:site of double-strand break"/>
    <property type="evidence" value="ECO:0007669"/>
    <property type="project" value="TreeGrafter"/>
</dbReference>
<evidence type="ECO:0000259" key="15">
    <source>
        <dbReference type="PROSITE" id="PS50172"/>
    </source>
</evidence>
<evidence type="ECO:0000256" key="12">
    <source>
        <dbReference type="ARBA" id="ARBA00023858"/>
    </source>
</evidence>
<evidence type="ECO:0000256" key="2">
    <source>
        <dbReference type="ARBA" id="ARBA00004286"/>
    </source>
</evidence>
<feature type="compositionally biased region" description="Basic residues" evidence="14">
    <location>
        <begin position="707"/>
        <end position="722"/>
    </location>
</feature>
<evidence type="ECO:0000256" key="10">
    <source>
        <dbReference type="ARBA" id="ARBA00023242"/>
    </source>
</evidence>
<dbReference type="Pfam" id="PF16589">
    <property type="entry name" value="BRCT_2"/>
    <property type="match status" value="1"/>
</dbReference>
<evidence type="ECO:0000256" key="6">
    <source>
        <dbReference type="ARBA" id="ARBA00022737"/>
    </source>
</evidence>
<dbReference type="Gene3D" id="2.60.200.20">
    <property type="match status" value="1"/>
</dbReference>
<feature type="compositionally biased region" description="Acidic residues" evidence="14">
    <location>
        <begin position="728"/>
        <end position="742"/>
    </location>
</feature>
<keyword evidence="11" id="KW-0131">Cell cycle</keyword>
<proteinExistence type="predicted"/>
<feature type="compositionally biased region" description="Basic residues" evidence="14">
    <location>
        <begin position="647"/>
        <end position="663"/>
    </location>
</feature>
<dbReference type="EnsemblMetazoa" id="XM_019995029.1">
    <property type="protein sequence ID" value="XP_019850588.1"/>
    <property type="gene ID" value="LOC105312303"/>
</dbReference>
<name>A0A1X7V535_AMPQE</name>
<dbReference type="CDD" id="cd18432">
    <property type="entry name" value="BRCT_PAXIP1_rpt6_like"/>
    <property type="match status" value="1"/>
</dbReference>
<keyword evidence="8" id="KW-0832">Ubl conjugation</keyword>
<sequence>MATNSTGQIRIFHPSPSLSEENSFTDYELFEGETVIGIGCKKRSKCPVINIPFSGSSVAKEHCRVLIDDNEHFIMDLGTKGKTKRKCHILKPNVYYELSDGVDLMLGDLKCQYFTSPMSAREKEEEKKPVEETDLNETRSLNTDATATPSPRPAHSLQMSPLPTLPSFDADNADITGCGSPQLLADPPALTASEQEPTLAYQLSSLPQEDEESHKGTDTTDENDQTLPFDSPVPEDRPITNGVTMDANDDKADDKVEAGGDIVNASDEGEDDLDTTVIIAEDTTDTEPYNLEEEQEKEGGGGKEDKTKASVDPSLNTKSGPIASLFNEDDDEAPPLYEPTIAYNLEEDEKRELSSVHSEETGTREKSEEEEKDKEDEEEKKEREEEEGKKEEVKEKEKTEEEEGATTRGRKGKRGRGGPPASTSRGGRKRKSPKDESPESEDKEKVKGAGSSLIDDNAVKDEITKQTEASCGDISTNTGSSSTTKGNTKKRRKTPSPSPSLPDDDRLVTTSRRTRSRRDPPKSDKYSFDELYSVPEEPIASEELPVIPTVSSTDDSHDTVVKKGKGKRGQPKRSKKTEQNPLSLESEEPLVAIPEEPPTATSEEPPTTTLGEPPTATSEEPPTVTSEEPPPASVSSIASSEDPVKPKSTRSKRQPRATKKSKKMATEEQLSDQESLDKEPLPDKSGEHPMSASEDPPPSHEEPPSSKSKRPRRQPAASKKKKVTESLSEIESEDPLATDDDIDTKKTLPKSKKLKGSVLELEKLKPSSNGKKKETASLDECPPIPSLSHTARSTSTRSTPRRTLKKGATDLPLPPSVLFTGVMDEEAVGIVTELGGSLVDSAADCTHCVTDKVRRTVKFLCCLAKGCHIVSTKWLKDCHREGRFIPVDPYIIKDSATEKQYKFSLKNSIAAARKNSLLSGWRVFLTENIKPSPSDMTFIINCAGGEVIKKCPTESEDDTFIISCDMDKKSLSSVSSLGIPVCTSEVILTGVLQQKLELDKYQLNTGSLSSVSGSATPKKASKRRRQ</sequence>
<feature type="compositionally biased region" description="Basic and acidic residues" evidence="14">
    <location>
        <begin position="517"/>
        <end position="528"/>
    </location>
</feature>
<dbReference type="KEGG" id="aqu:105312303"/>
<protein>
    <recommendedName>
        <fullName evidence="3">Mediator of DNA damage checkpoint protein 1</fullName>
    </recommendedName>
    <alternativeName>
        <fullName evidence="13">PAX transactivation activation domain-interacting protein</fullName>
    </alternativeName>
    <alternativeName>
        <fullName evidence="12">PAX-interacting protein 1</fullName>
    </alternativeName>
</protein>
<evidence type="ECO:0000256" key="3">
    <source>
        <dbReference type="ARBA" id="ARBA00015014"/>
    </source>
</evidence>
<evidence type="ECO:0000256" key="7">
    <source>
        <dbReference type="ARBA" id="ARBA00022763"/>
    </source>
</evidence>
<dbReference type="InParanoid" id="A0A1X7V535"/>
<evidence type="ECO:0000256" key="1">
    <source>
        <dbReference type="ARBA" id="ARBA00004123"/>
    </source>
</evidence>
<gene>
    <name evidence="16" type="primary">105312303</name>
</gene>
<dbReference type="SMART" id="SM00292">
    <property type="entry name" value="BRCT"/>
    <property type="match status" value="2"/>
</dbReference>
<dbReference type="InterPro" id="IPR001357">
    <property type="entry name" value="BRCT_dom"/>
</dbReference>
<dbReference type="SUPFAM" id="SSF49879">
    <property type="entry name" value="SMAD/FHA domain"/>
    <property type="match status" value="1"/>
</dbReference>
<feature type="compositionally biased region" description="Basic and acidic residues" evidence="14">
    <location>
        <begin position="120"/>
        <end position="131"/>
    </location>
</feature>
<feature type="domain" description="BRCT" evidence="15">
    <location>
        <begin position="814"/>
        <end position="892"/>
    </location>
</feature>
<dbReference type="InterPro" id="IPR008984">
    <property type="entry name" value="SMAD_FHA_dom_sf"/>
</dbReference>
<feature type="compositionally biased region" description="Basic and acidic residues" evidence="14">
    <location>
        <begin position="675"/>
        <end position="687"/>
    </location>
</feature>
<dbReference type="STRING" id="400682.A0A1X7V535"/>
<feature type="compositionally biased region" description="Low complexity" evidence="14">
    <location>
        <begin position="786"/>
        <end position="798"/>
    </location>
</feature>
<evidence type="ECO:0000256" key="4">
    <source>
        <dbReference type="ARBA" id="ARBA00022454"/>
    </source>
</evidence>
<reference evidence="17" key="1">
    <citation type="journal article" date="2010" name="Nature">
        <title>The Amphimedon queenslandica genome and the evolution of animal complexity.</title>
        <authorList>
            <person name="Srivastava M."/>
            <person name="Simakov O."/>
            <person name="Chapman J."/>
            <person name="Fahey B."/>
            <person name="Gauthier M.E."/>
            <person name="Mitros T."/>
            <person name="Richards G.S."/>
            <person name="Conaco C."/>
            <person name="Dacre M."/>
            <person name="Hellsten U."/>
            <person name="Larroux C."/>
            <person name="Putnam N.H."/>
            <person name="Stanke M."/>
            <person name="Adamska M."/>
            <person name="Darling A."/>
            <person name="Degnan S.M."/>
            <person name="Oakley T.H."/>
            <person name="Plachetzki D.C."/>
            <person name="Zhai Y."/>
            <person name="Adamski M."/>
            <person name="Calcino A."/>
            <person name="Cummins S.F."/>
            <person name="Goodstein D.M."/>
            <person name="Harris C."/>
            <person name="Jackson D.J."/>
            <person name="Leys S.P."/>
            <person name="Shu S."/>
            <person name="Woodcroft B.J."/>
            <person name="Vervoort M."/>
            <person name="Kosik K.S."/>
            <person name="Manning G."/>
            <person name="Degnan B.M."/>
            <person name="Rokhsar D.S."/>
        </authorList>
    </citation>
    <scope>NUCLEOTIDE SEQUENCE [LARGE SCALE GENOMIC DNA]</scope>
</reference>
<dbReference type="PANTHER" id="PTHR23196:SF1">
    <property type="entry name" value="PAX-INTERACTING PROTEIN 1"/>
    <property type="match status" value="1"/>
</dbReference>
<dbReference type="CDD" id="cd17744">
    <property type="entry name" value="BRCT_MDC1_rpt1"/>
    <property type="match status" value="1"/>
</dbReference>
<dbReference type="GO" id="GO:0006974">
    <property type="term" value="P:DNA damage response"/>
    <property type="evidence" value="ECO:0007669"/>
    <property type="project" value="UniProtKB-KW"/>
</dbReference>
<evidence type="ECO:0000313" key="16">
    <source>
        <dbReference type="EnsemblMetazoa" id="Aqu2.1.35113_001"/>
    </source>
</evidence>
<keyword evidence="9" id="KW-0007">Acetylation</keyword>
<feature type="compositionally biased region" description="Basic and acidic residues" evidence="14">
    <location>
        <begin position="297"/>
        <end position="309"/>
    </location>
</feature>
<feature type="compositionally biased region" description="Basic and acidic residues" evidence="14">
    <location>
        <begin position="248"/>
        <end position="258"/>
    </location>
</feature>
<dbReference type="InterPro" id="IPR000253">
    <property type="entry name" value="FHA_dom"/>
</dbReference>
<keyword evidence="6" id="KW-0677">Repeat</keyword>
<comment type="subcellular location">
    <subcellularLocation>
        <location evidence="2">Chromosome</location>
    </subcellularLocation>
    <subcellularLocation>
        <location evidence="1">Nucleus</location>
    </subcellularLocation>
</comment>
<feature type="compositionally biased region" description="Basic residues" evidence="14">
    <location>
        <begin position="562"/>
        <end position="575"/>
    </location>
</feature>
<accession>A0A1X7V535</accession>
<feature type="compositionally biased region" description="Basic and acidic residues" evidence="14">
    <location>
        <begin position="433"/>
        <end position="447"/>
    </location>
</feature>
<feature type="compositionally biased region" description="Basic and acidic residues" evidence="14">
    <location>
        <begin position="380"/>
        <end position="399"/>
    </location>
</feature>
<dbReference type="PANTHER" id="PTHR23196">
    <property type="entry name" value="PAX TRANSCRIPTION ACTIVATION DOMAIN INTERACTING PROTEIN"/>
    <property type="match status" value="1"/>
</dbReference>
<feature type="compositionally biased region" description="Acidic residues" evidence="14">
    <location>
        <begin position="370"/>
        <end position="379"/>
    </location>
</feature>
<keyword evidence="5" id="KW-1017">Isopeptide bond</keyword>